<dbReference type="GeneID" id="8574021"/>
<evidence type="ECO:0000259" key="4">
    <source>
        <dbReference type="PROSITE" id="PS01180"/>
    </source>
</evidence>
<dbReference type="InterPro" id="IPR016186">
    <property type="entry name" value="C-type_lectin-like/link_sf"/>
</dbReference>
<name>A8XAM5_CAEBR</name>
<dbReference type="PROSITE" id="PS01180">
    <property type="entry name" value="CUB"/>
    <property type="match status" value="1"/>
</dbReference>
<evidence type="ECO:0000256" key="2">
    <source>
        <dbReference type="PROSITE-ProRule" id="PRU00059"/>
    </source>
</evidence>
<dbReference type="InterPro" id="IPR001304">
    <property type="entry name" value="C-type_lectin-like"/>
</dbReference>
<proteinExistence type="predicted"/>
<dbReference type="OMA" id="CLWDDAT"/>
<feature type="domain" description="C-type lectin" evidence="5">
    <location>
        <begin position="30"/>
        <end position="141"/>
    </location>
</feature>
<accession>A8XAM5</accession>
<evidence type="ECO:0000256" key="1">
    <source>
        <dbReference type="ARBA" id="ARBA00023157"/>
    </source>
</evidence>
<feature type="domain" description="CUB" evidence="4">
    <location>
        <begin position="312"/>
        <end position="420"/>
    </location>
</feature>
<dbReference type="AlphaFoldDB" id="A8XAM5"/>
<dbReference type="SUPFAM" id="SSF56436">
    <property type="entry name" value="C-type lectin-like"/>
    <property type="match status" value="2"/>
</dbReference>
<dbReference type="InterPro" id="IPR035914">
    <property type="entry name" value="Sperma_CUB_dom_sf"/>
</dbReference>
<dbReference type="RefSeq" id="XP_002632022.1">
    <property type="nucleotide sequence ID" value="XM_002631976.1"/>
</dbReference>
<dbReference type="SUPFAM" id="SSF49854">
    <property type="entry name" value="Spermadhesin, CUB domain"/>
    <property type="match status" value="1"/>
</dbReference>
<sequence length="424" mass="46692">MLKELIFLTLLQYSRSLLSDPICTNGYTLVNNKCLKLFIDKVTYQNAERNCMDVGATLVTVKNAIDNHAISTVAGSSANTIWMGLFCLDNDPSKCLWDDSTVSAELYSNFAPGFPHVDVGKCVYYSSQGALTGKWISGDCDMDKLAYICELPYTHAGSKFSRRLPIQYNGHCYSFYDAPLPFTQAQEKCEKECGNLASIHSPNENRYLATLSNRLISGYNIYIGGMWPLPNVFNWIDGSQWSYNNIDPSYSHGPNCMTISNSKSSSVASGFWFSMNCYQANAFICKTPTGTKCPANQPVVQVTPVPYNPSFCNNSILLAPGVISSPDFPLPYSGFQSCTYQLSTLGSFNILLRFSDFQLESGKDFVKVYDGSSENSKLLGSFTGQEDAFALVSSGNTMLVTFKTGSTKGSAGFSARYTPYSFSR</sequence>
<evidence type="ECO:0000313" key="6">
    <source>
        <dbReference type="EMBL" id="CAP29690.1"/>
    </source>
</evidence>
<dbReference type="Pfam" id="PF00059">
    <property type="entry name" value="Lectin_C"/>
    <property type="match status" value="2"/>
</dbReference>
<organism evidence="6 7">
    <name type="scientific">Caenorhabditis briggsae</name>
    <dbReference type="NCBI Taxonomy" id="6238"/>
    <lineage>
        <taxon>Eukaryota</taxon>
        <taxon>Metazoa</taxon>
        <taxon>Ecdysozoa</taxon>
        <taxon>Nematoda</taxon>
        <taxon>Chromadorea</taxon>
        <taxon>Rhabditida</taxon>
        <taxon>Rhabditina</taxon>
        <taxon>Rhabditomorpha</taxon>
        <taxon>Rhabditoidea</taxon>
        <taxon>Rhabditidae</taxon>
        <taxon>Peloderinae</taxon>
        <taxon>Caenorhabditis</taxon>
    </lineage>
</organism>
<dbReference type="CDD" id="cd00037">
    <property type="entry name" value="CLECT"/>
    <property type="match status" value="2"/>
</dbReference>
<dbReference type="Proteomes" id="UP000008549">
    <property type="component" value="Unassembled WGS sequence"/>
</dbReference>
<dbReference type="eggNOG" id="KOG4297">
    <property type="taxonomic scope" value="Eukaryota"/>
</dbReference>
<feature type="domain" description="C-type lectin" evidence="5">
    <location>
        <begin position="168"/>
        <end position="286"/>
    </location>
</feature>
<evidence type="ECO:0000313" key="7">
    <source>
        <dbReference type="Proteomes" id="UP000008549"/>
    </source>
</evidence>
<keyword evidence="1" id="KW-1015">Disulfide bond</keyword>
<keyword evidence="3" id="KW-0732">Signal</keyword>
<evidence type="ECO:0000313" key="8">
    <source>
        <dbReference type="WormBase" id="CBG10311"/>
    </source>
</evidence>
<dbReference type="SMART" id="SM00042">
    <property type="entry name" value="CUB"/>
    <property type="match status" value="1"/>
</dbReference>
<dbReference type="PROSITE" id="PS50041">
    <property type="entry name" value="C_TYPE_LECTIN_2"/>
    <property type="match status" value="2"/>
</dbReference>
<dbReference type="PANTHER" id="PTHR22991">
    <property type="entry name" value="PROTEIN CBG13490"/>
    <property type="match status" value="1"/>
</dbReference>
<dbReference type="EMBL" id="HE600918">
    <property type="protein sequence ID" value="CAP29690.1"/>
    <property type="molecule type" value="Genomic_DNA"/>
</dbReference>
<dbReference type="Gene3D" id="3.10.100.10">
    <property type="entry name" value="Mannose-Binding Protein A, subunit A"/>
    <property type="match status" value="2"/>
</dbReference>
<feature type="chain" id="PRO_5002730302" evidence="3">
    <location>
        <begin position="20"/>
        <end position="424"/>
    </location>
</feature>
<dbReference type="PANTHER" id="PTHR22991:SF44">
    <property type="entry name" value="C-TYPE LECTIN-RELATED"/>
    <property type="match status" value="1"/>
</dbReference>
<reference evidence="6 7" key="2">
    <citation type="journal article" date="2011" name="PLoS Genet.">
        <title>Caenorhabditis briggsae recombinant inbred line genotypes reveal inter-strain incompatibility and the evolution of recombination.</title>
        <authorList>
            <person name="Ross J.A."/>
            <person name="Koboldt D.C."/>
            <person name="Staisch J.E."/>
            <person name="Chamberlin H.M."/>
            <person name="Gupta B.P."/>
            <person name="Miller R.D."/>
            <person name="Baird S.E."/>
            <person name="Haag E.S."/>
        </authorList>
    </citation>
    <scope>NUCLEOTIDE SEQUENCE [LARGE SCALE GENOMIC DNA]</scope>
    <source>
        <strain evidence="6 7">AF16</strain>
    </source>
</reference>
<dbReference type="InterPro" id="IPR050976">
    <property type="entry name" value="Snaclec"/>
</dbReference>
<protein>
    <submittedName>
        <fullName evidence="6">Protein CBG10311</fullName>
    </submittedName>
</protein>
<dbReference type="Pfam" id="PF00431">
    <property type="entry name" value="CUB"/>
    <property type="match status" value="1"/>
</dbReference>
<dbReference type="InParanoid" id="A8XAM5"/>
<dbReference type="CDD" id="cd00041">
    <property type="entry name" value="CUB"/>
    <property type="match status" value="1"/>
</dbReference>
<evidence type="ECO:0000259" key="5">
    <source>
        <dbReference type="PROSITE" id="PS50041"/>
    </source>
</evidence>
<dbReference type="InterPro" id="IPR000859">
    <property type="entry name" value="CUB_dom"/>
</dbReference>
<dbReference type="KEGG" id="cbr:CBG_10311"/>
<dbReference type="HOGENOM" id="CLU_037161_0_0_1"/>
<keyword evidence="7" id="KW-1185">Reference proteome</keyword>
<reference evidence="6 7" key="1">
    <citation type="journal article" date="2003" name="PLoS Biol.">
        <title>The genome sequence of Caenorhabditis briggsae: a platform for comparative genomics.</title>
        <authorList>
            <person name="Stein L.D."/>
            <person name="Bao Z."/>
            <person name="Blasiar D."/>
            <person name="Blumenthal T."/>
            <person name="Brent M.R."/>
            <person name="Chen N."/>
            <person name="Chinwalla A."/>
            <person name="Clarke L."/>
            <person name="Clee C."/>
            <person name="Coghlan A."/>
            <person name="Coulson A."/>
            <person name="D'Eustachio P."/>
            <person name="Fitch D.H."/>
            <person name="Fulton L.A."/>
            <person name="Fulton R.E."/>
            <person name="Griffiths-Jones S."/>
            <person name="Harris T.W."/>
            <person name="Hillier L.W."/>
            <person name="Kamath R."/>
            <person name="Kuwabara P.E."/>
            <person name="Mardis E.R."/>
            <person name="Marra M.A."/>
            <person name="Miner T.L."/>
            <person name="Minx P."/>
            <person name="Mullikin J.C."/>
            <person name="Plumb R.W."/>
            <person name="Rogers J."/>
            <person name="Schein J.E."/>
            <person name="Sohrmann M."/>
            <person name="Spieth J."/>
            <person name="Stajich J.E."/>
            <person name="Wei C."/>
            <person name="Willey D."/>
            <person name="Wilson R.K."/>
            <person name="Durbin R."/>
            <person name="Waterston R.H."/>
        </authorList>
    </citation>
    <scope>NUCLEOTIDE SEQUENCE [LARGE SCALE GENOMIC DNA]</scope>
    <source>
        <strain evidence="6 7">AF16</strain>
    </source>
</reference>
<dbReference type="SMART" id="SM00034">
    <property type="entry name" value="CLECT"/>
    <property type="match status" value="2"/>
</dbReference>
<dbReference type="Gene3D" id="2.60.120.290">
    <property type="entry name" value="Spermadhesin, CUB domain"/>
    <property type="match status" value="1"/>
</dbReference>
<feature type="signal peptide" evidence="3">
    <location>
        <begin position="1"/>
        <end position="19"/>
    </location>
</feature>
<dbReference type="CTD" id="8574021"/>
<dbReference type="InterPro" id="IPR016187">
    <property type="entry name" value="CTDL_fold"/>
</dbReference>
<evidence type="ECO:0000256" key="3">
    <source>
        <dbReference type="SAM" id="SignalP"/>
    </source>
</evidence>
<comment type="caution">
    <text evidence="2">Lacks conserved residue(s) required for the propagation of feature annotation.</text>
</comment>
<gene>
    <name evidence="6 8" type="ORF">CBG10311</name>
    <name evidence="6" type="ORF">CBG_10311</name>
</gene>
<dbReference type="WormBase" id="CBG10311">
    <property type="protein sequence ID" value="CBP43378"/>
    <property type="gene ID" value="WBGene00031720"/>
</dbReference>